<name>A0A5C1QG71_9SPIO</name>
<reference evidence="11 12" key="1">
    <citation type="submission" date="2019-02" db="EMBL/GenBank/DDBJ databases">
        <authorList>
            <person name="Fomenkov A."/>
            <person name="Dubinina G."/>
            <person name="Grabovich M."/>
            <person name="Vincze T."/>
            <person name="Roberts R.J."/>
        </authorList>
    </citation>
    <scope>NUCLEOTIDE SEQUENCE [LARGE SCALE GENOMIC DNA]</scope>
    <source>
        <strain evidence="11 12">P</strain>
    </source>
</reference>
<evidence type="ECO:0000256" key="7">
    <source>
        <dbReference type="ARBA" id="ARBA00025634"/>
    </source>
</evidence>
<gene>
    <name evidence="11" type="ORF">EW093_15720</name>
</gene>
<dbReference type="Gene3D" id="3.60.120.10">
    <property type="entry name" value="Anthranilate synthase"/>
    <property type="match status" value="1"/>
</dbReference>
<dbReference type="InterPro" id="IPR005801">
    <property type="entry name" value="ADC_synthase"/>
</dbReference>
<comment type="catalytic activity">
    <reaction evidence="8">
        <text>chorismate + L-glutamine = anthranilate + pyruvate + L-glutamate + H(+)</text>
        <dbReference type="Rhea" id="RHEA:21732"/>
        <dbReference type="ChEBI" id="CHEBI:15361"/>
        <dbReference type="ChEBI" id="CHEBI:15378"/>
        <dbReference type="ChEBI" id="CHEBI:16567"/>
        <dbReference type="ChEBI" id="CHEBI:29748"/>
        <dbReference type="ChEBI" id="CHEBI:29985"/>
        <dbReference type="ChEBI" id="CHEBI:58359"/>
        <dbReference type="EC" id="4.1.3.27"/>
    </reaction>
</comment>
<dbReference type="SUPFAM" id="SSF56322">
    <property type="entry name" value="ADC synthase"/>
    <property type="match status" value="1"/>
</dbReference>
<feature type="domain" description="Anthranilate synthase component I N-terminal" evidence="10">
    <location>
        <begin position="17"/>
        <end position="153"/>
    </location>
</feature>
<dbReference type="RefSeq" id="WP_149569303.1">
    <property type="nucleotide sequence ID" value="NZ_CP035807.1"/>
</dbReference>
<evidence type="ECO:0000256" key="8">
    <source>
        <dbReference type="ARBA" id="ARBA00047683"/>
    </source>
</evidence>
<keyword evidence="4" id="KW-0479">Metal-binding</keyword>
<comment type="cofactor">
    <cofactor evidence="1">
        <name>Mg(2+)</name>
        <dbReference type="ChEBI" id="CHEBI:18420"/>
    </cofactor>
</comment>
<dbReference type="GO" id="GO:0046872">
    <property type="term" value="F:metal ion binding"/>
    <property type="evidence" value="ECO:0007669"/>
    <property type="project" value="UniProtKB-KW"/>
</dbReference>
<dbReference type="AlphaFoldDB" id="A0A5C1QG71"/>
<sequence>MKKRTDGIIKVISGERFTPFALAEKLDAKVILESSSLEKGRERYSLLLIEEAFRVKQIDDQITLIKDGKRFKLEHKGRDILSVLEYFASQHPTVHQDFPFPAGGIGFLSYEFCRFCDDINISKQNNELDLPDAEFIFPHVVVVVDHYSDLIYLIGLNYKESETDLNALVDETENRIHDLNFNYMAKKEREYKSEILTLGAGKDEFIRGVDLIKDEIIKGNLLQGVLSRRLDIKTDIPAFEAYRNLRSANPSPYMFYIDFGEYQLFGASPEVHVKIDNDRVLMRPIAGTRRRGKDYQEDQDLEKELLGDEKEKAEHLMLVDLARNDLGRICKGGSVVPTDFMRIERYSKLMHIVSEVEGRLPEDFKPSDAIRATFPAGTVSGAPKIRAIETISKLEPEKRGFYAGLVGYMGVEGELDTCISIRCALKRGEHLYLQAGAGIVYDSTPQREFEETGEKMRALALAVGVNV</sequence>
<dbReference type="PANTHER" id="PTHR11236:SF48">
    <property type="entry name" value="ISOCHORISMATE SYNTHASE MENF"/>
    <property type="match status" value="1"/>
</dbReference>
<dbReference type="KEGG" id="sper:EW093_15720"/>
<evidence type="ECO:0000313" key="12">
    <source>
        <dbReference type="Proteomes" id="UP000323824"/>
    </source>
</evidence>
<comment type="subunit">
    <text evidence="2">Heterotetramer consisting of two non-identical subunits: a beta subunit (TrpG) and a large alpha subunit (TrpE).</text>
</comment>
<comment type="function">
    <text evidence="7">Part of a heterotetrameric complex that catalyzes the two-step biosynthesis of anthranilate, an intermediate in the biosynthesis of L-tryptophan. In the first step, the glutamine-binding beta subunit (TrpG) of anthranilate synthase (AS) provides the glutamine amidotransferase activity which generates ammonia as a substrate that, along with chorismate, is used in the second step, catalyzed by the large alpha subunit of AS (TrpE) to produce anthranilate. In the absence of TrpG, TrpE can synthesize anthranilate directly from chorismate and high concentrations of ammonia.</text>
</comment>
<evidence type="ECO:0000313" key="11">
    <source>
        <dbReference type="EMBL" id="QEN06069.1"/>
    </source>
</evidence>
<evidence type="ECO:0000256" key="1">
    <source>
        <dbReference type="ARBA" id="ARBA00001946"/>
    </source>
</evidence>
<dbReference type="Proteomes" id="UP000323824">
    <property type="component" value="Chromosome"/>
</dbReference>
<keyword evidence="6" id="KW-0456">Lyase</keyword>
<reference evidence="11 12" key="2">
    <citation type="submission" date="2019-09" db="EMBL/GenBank/DDBJ databases">
        <title>Complete Genome Sequence and Methylome Analysis of free living Spirochaetas.</title>
        <authorList>
            <person name="Leshcheva N."/>
            <person name="Mikheeva N."/>
        </authorList>
    </citation>
    <scope>NUCLEOTIDE SEQUENCE [LARGE SCALE GENOMIC DNA]</scope>
    <source>
        <strain evidence="11 12">P</strain>
    </source>
</reference>
<dbReference type="GO" id="GO:0000162">
    <property type="term" value="P:L-tryptophan biosynthetic process"/>
    <property type="evidence" value="ECO:0007669"/>
    <property type="project" value="TreeGrafter"/>
</dbReference>
<protein>
    <recommendedName>
        <fullName evidence="3">Anthranilate synthase component 1</fullName>
    </recommendedName>
</protein>
<dbReference type="GO" id="GO:0004049">
    <property type="term" value="F:anthranilate synthase activity"/>
    <property type="evidence" value="ECO:0007669"/>
    <property type="project" value="UniProtKB-EC"/>
</dbReference>
<dbReference type="InterPro" id="IPR006805">
    <property type="entry name" value="Anth_synth_I_N"/>
</dbReference>
<dbReference type="OrthoDB" id="9803598at2"/>
<dbReference type="InterPro" id="IPR019999">
    <property type="entry name" value="Anth_synth_I-like"/>
</dbReference>
<feature type="domain" description="Chorismate-utilising enzyme C-terminal" evidence="9">
    <location>
        <begin position="202"/>
        <end position="455"/>
    </location>
</feature>
<evidence type="ECO:0000256" key="4">
    <source>
        <dbReference type="ARBA" id="ARBA00022723"/>
    </source>
</evidence>
<evidence type="ECO:0000259" key="10">
    <source>
        <dbReference type="Pfam" id="PF04715"/>
    </source>
</evidence>
<proteinExistence type="predicted"/>
<keyword evidence="5" id="KW-0460">Magnesium</keyword>
<dbReference type="EMBL" id="CP035807">
    <property type="protein sequence ID" value="QEN06069.1"/>
    <property type="molecule type" value="Genomic_DNA"/>
</dbReference>
<evidence type="ECO:0000256" key="2">
    <source>
        <dbReference type="ARBA" id="ARBA00011575"/>
    </source>
</evidence>
<organism evidence="11 12">
    <name type="scientific">Thiospirochaeta perfilievii</name>
    <dbReference type="NCBI Taxonomy" id="252967"/>
    <lineage>
        <taxon>Bacteria</taxon>
        <taxon>Pseudomonadati</taxon>
        <taxon>Spirochaetota</taxon>
        <taxon>Spirochaetia</taxon>
        <taxon>Spirochaetales</taxon>
        <taxon>Spirochaetaceae</taxon>
        <taxon>Thiospirochaeta</taxon>
    </lineage>
</organism>
<dbReference type="PANTHER" id="PTHR11236">
    <property type="entry name" value="AMINOBENZOATE/ANTHRANILATE SYNTHASE"/>
    <property type="match status" value="1"/>
</dbReference>
<accession>A0A5C1QG71</accession>
<keyword evidence="12" id="KW-1185">Reference proteome</keyword>
<evidence type="ECO:0000259" key="9">
    <source>
        <dbReference type="Pfam" id="PF00425"/>
    </source>
</evidence>
<dbReference type="Pfam" id="PF00425">
    <property type="entry name" value="Chorismate_bind"/>
    <property type="match status" value="1"/>
</dbReference>
<evidence type="ECO:0000256" key="6">
    <source>
        <dbReference type="ARBA" id="ARBA00023239"/>
    </source>
</evidence>
<dbReference type="InterPro" id="IPR015890">
    <property type="entry name" value="Chorismate_C"/>
</dbReference>
<evidence type="ECO:0000256" key="3">
    <source>
        <dbReference type="ARBA" id="ARBA00020653"/>
    </source>
</evidence>
<dbReference type="Pfam" id="PF04715">
    <property type="entry name" value="Anth_synt_I_N"/>
    <property type="match status" value="1"/>
</dbReference>
<dbReference type="PRINTS" id="PR00095">
    <property type="entry name" value="ANTSNTHASEI"/>
</dbReference>
<evidence type="ECO:0000256" key="5">
    <source>
        <dbReference type="ARBA" id="ARBA00022842"/>
    </source>
</evidence>